<reference evidence="2" key="2">
    <citation type="submission" date="2017-02" db="UniProtKB">
        <authorList>
            <consortium name="WormBaseParasite"/>
        </authorList>
    </citation>
    <scope>IDENTIFICATION</scope>
</reference>
<protein>
    <submittedName>
        <fullName evidence="2">Ntox44 domain-containing protein</fullName>
    </submittedName>
</protein>
<accession>A0A0K0DLC8</accession>
<evidence type="ECO:0000313" key="2">
    <source>
        <dbReference type="WBParaSite" id="ACAC_0001239001-mRNA-1"/>
    </source>
</evidence>
<proteinExistence type="predicted"/>
<dbReference type="WBParaSite" id="ACAC_0001239001-mRNA-1">
    <property type="protein sequence ID" value="ACAC_0001239001-mRNA-1"/>
    <property type="gene ID" value="ACAC_0001239001"/>
</dbReference>
<evidence type="ECO:0000313" key="1">
    <source>
        <dbReference type="Proteomes" id="UP000035642"/>
    </source>
</evidence>
<reference evidence="1" key="1">
    <citation type="submission" date="2012-09" db="EMBL/GenBank/DDBJ databases">
        <authorList>
            <person name="Martin A.A."/>
        </authorList>
    </citation>
    <scope>NUCLEOTIDE SEQUENCE</scope>
</reference>
<name>A0A0K0DLC8_ANGCA</name>
<dbReference type="AlphaFoldDB" id="A0A0K0DLC8"/>
<dbReference type="STRING" id="6313.A0A0K0DLC8"/>
<dbReference type="Proteomes" id="UP000035642">
    <property type="component" value="Unassembled WGS sequence"/>
</dbReference>
<keyword evidence="1" id="KW-1185">Reference proteome</keyword>
<sequence length="168" mass="19231">MNRVFSSASVTPLPEIEKSGRLNSTELNSSNLSTLSGYNITRAVNSGKVVHDIDIIDSESDGLRFAYRQKAIGEPTNRPLFGNTAFTTVLKGGLEFFPFTFVVTFYWNAFFKASADMKFQDKRTMAQQFLMHHIRNGWPYADRFYRPDMDAFSSEQRRDVARIQFSDN</sequence>
<organism evidence="1 2">
    <name type="scientific">Angiostrongylus cantonensis</name>
    <name type="common">Rat lungworm</name>
    <dbReference type="NCBI Taxonomy" id="6313"/>
    <lineage>
        <taxon>Eukaryota</taxon>
        <taxon>Metazoa</taxon>
        <taxon>Ecdysozoa</taxon>
        <taxon>Nematoda</taxon>
        <taxon>Chromadorea</taxon>
        <taxon>Rhabditida</taxon>
        <taxon>Rhabditina</taxon>
        <taxon>Rhabditomorpha</taxon>
        <taxon>Strongyloidea</taxon>
        <taxon>Metastrongylidae</taxon>
        <taxon>Angiostrongylus</taxon>
    </lineage>
</organism>